<name>A6YIE4_DANRE</name>
<keyword evidence="7" id="KW-1267">Proteomics identification</keyword>
<feature type="compositionally biased region" description="Basic and acidic residues" evidence="2">
    <location>
        <begin position="44"/>
        <end position="58"/>
    </location>
</feature>
<dbReference type="InterPro" id="IPR026702">
    <property type="entry name" value="CCDC83"/>
</dbReference>
<evidence type="ECO:0007829" key="7">
    <source>
        <dbReference type="PeptideAtlas" id="A6YIE4"/>
    </source>
</evidence>
<evidence type="ECO:0000313" key="6">
    <source>
        <dbReference type="ZFIN" id="ZDB-GENE-130723-1"/>
    </source>
</evidence>
<dbReference type="KEGG" id="dre:100004068"/>
<sequence>MSKTTDKTSLAEAFIQFQIEIKRKEIQDIKDEIHQLEDKRQKLMKEQEELREEQAKHAREQRRRMKEMEENLEKKEREDQELLKETTQENMKLKHKQEKELEELCCKLARLQVEVEKQTAERDAWLQYKTEGSMKDQQKIQKLEKRTILSQITFHDISEHFQKSLVVAKEEQQQNLAQSLEEKIQFATTKETELLDEASITELQETEWLKEQVPIYIDKVTVLESIVQNLQEENLEHINTLSQIIDSLIGTGNEFPVQSASFVSHDTQSADENIMKKCLEETSELLNRGLYPHQTLAEAEETQQESSETTSPSTTPSDITEMFNSQANFMGPIHLGLLNERLLRVEGKACPLHPSQDQTEKWSVTTKTIKDKFQNPGKPDAPVNDTSEIHQ</sequence>
<proteinExistence type="evidence at protein level"/>
<dbReference type="EMBL" id="EF554575">
    <property type="protein sequence ID" value="ABR68552.2"/>
    <property type="molecule type" value="mRNA"/>
</dbReference>
<reference evidence="5" key="3">
    <citation type="journal article" date="2016" name="BMC Genomics">
        <title>Gene evolution and gene expression after whole genome duplication in fish: the PhyloFish database.</title>
        <authorList>
            <person name="Pasquier J."/>
            <person name="Cabau C."/>
            <person name="Nguyen T."/>
            <person name="Jouanno E."/>
            <person name="Severac D."/>
            <person name="Braasch I."/>
            <person name="Journot L."/>
            <person name="Pontarotti P."/>
            <person name="Klopp C."/>
            <person name="Postlethwait J.H."/>
            <person name="Guiguen Y."/>
            <person name="Bobe J."/>
        </authorList>
    </citation>
    <scope>NUCLEOTIDE SEQUENCE</scope>
</reference>
<dbReference type="AlphaFoldDB" id="A6YIE4"/>
<dbReference type="Proteomes" id="UP000000437">
    <property type="component" value="Chromosome 10"/>
</dbReference>
<reference evidence="3" key="1">
    <citation type="submission" date="2007-09" db="EMBL/GenBank/DDBJ databases">
        <title>Ts1, a conserved novel spermatocyte-specific gene in zebrafish.</title>
        <authorList>
            <person name="Hossain M.S."/>
            <person name="Orban L."/>
        </authorList>
    </citation>
    <scope>NUCLEOTIDE SEQUENCE</scope>
</reference>
<evidence type="ECO:0000256" key="1">
    <source>
        <dbReference type="SAM" id="Coils"/>
    </source>
</evidence>
<evidence type="ECO:0000313" key="3">
    <source>
        <dbReference type="EMBL" id="ABR68552.2"/>
    </source>
</evidence>
<keyword evidence="1" id="KW-0175">Coiled coil</keyword>
<feature type="region of interest" description="Disordered" evidence="2">
    <location>
        <begin position="353"/>
        <end position="391"/>
    </location>
</feature>
<reference evidence="4" key="2">
    <citation type="journal article" date="2013" name="Nature">
        <title>The zebrafish reference genome sequence and its relationship to the human genome.</title>
        <authorList>
            <consortium name="Genome Reference Consortium Zebrafish"/>
            <person name="Howe K."/>
            <person name="Clark M.D."/>
            <person name="Torroja C.F."/>
            <person name="Torrance J."/>
            <person name="Berthelot C."/>
            <person name="Muffato M."/>
            <person name="Collins J.E."/>
            <person name="Humphray S."/>
            <person name="McLaren K."/>
            <person name="Matthews L."/>
            <person name="McLaren S."/>
            <person name="Sealy I."/>
            <person name="Caccamo M."/>
            <person name="Churcher C."/>
            <person name="Scott C."/>
            <person name="Barrett J.C."/>
            <person name="Koch R."/>
            <person name="Rauch G.J."/>
            <person name="White S."/>
            <person name="Chow W."/>
            <person name="Kilian B."/>
            <person name="Quintais L.T."/>
            <person name="Guerra-Assuncao J.A."/>
            <person name="Zhou Y."/>
            <person name="Gu Y."/>
            <person name="Yen J."/>
            <person name="Vogel J.H."/>
            <person name="Eyre T."/>
            <person name="Redmond S."/>
            <person name="Banerjee R."/>
            <person name="Chi J."/>
            <person name="Fu B."/>
            <person name="Langley E."/>
            <person name="Maguire S.F."/>
            <person name="Laird G.K."/>
            <person name="Lloyd D."/>
            <person name="Kenyon E."/>
            <person name="Donaldson S."/>
            <person name="Sehra H."/>
            <person name="Almeida-King J."/>
            <person name="Loveland J."/>
            <person name="Trevanion S."/>
            <person name="Jones M."/>
            <person name="Quail M."/>
            <person name="Willey D."/>
            <person name="Hunt A."/>
            <person name="Burton J."/>
            <person name="Sims S."/>
            <person name="McLay K."/>
            <person name="Plumb B."/>
            <person name="Davis J."/>
            <person name="Clee C."/>
            <person name="Oliver K."/>
            <person name="Clark R."/>
            <person name="Riddle C."/>
            <person name="Elliot D."/>
            <person name="Eliott D."/>
            <person name="Threadgold G."/>
            <person name="Harden G."/>
            <person name="Ware D."/>
            <person name="Begum S."/>
            <person name="Mortimore B."/>
            <person name="Mortimer B."/>
            <person name="Kerry G."/>
            <person name="Heath P."/>
            <person name="Phillimore B."/>
            <person name="Tracey A."/>
            <person name="Corby N."/>
            <person name="Dunn M."/>
            <person name="Johnson C."/>
            <person name="Wood J."/>
            <person name="Clark S."/>
            <person name="Pelan S."/>
            <person name="Griffiths G."/>
            <person name="Smith M."/>
            <person name="Glithero R."/>
            <person name="Howden P."/>
            <person name="Barker N."/>
            <person name="Lloyd C."/>
            <person name="Stevens C."/>
            <person name="Harley J."/>
            <person name="Holt K."/>
            <person name="Panagiotidis G."/>
            <person name="Lovell J."/>
            <person name="Beasley H."/>
            <person name="Henderson C."/>
            <person name="Gordon D."/>
            <person name="Auger K."/>
            <person name="Wright D."/>
            <person name="Collins J."/>
            <person name="Raisen C."/>
            <person name="Dyer L."/>
            <person name="Leung K."/>
            <person name="Robertson L."/>
            <person name="Ambridge K."/>
            <person name="Leongamornlert D."/>
            <person name="McGuire S."/>
            <person name="Gilderthorp R."/>
            <person name="Griffiths C."/>
            <person name="Manthravadi D."/>
            <person name="Nichol S."/>
            <person name="Barker G."/>
            <person name="Whitehead S."/>
            <person name="Kay M."/>
            <person name="Brown J."/>
            <person name="Murnane C."/>
            <person name="Gray E."/>
            <person name="Humphries M."/>
            <person name="Sycamore N."/>
            <person name="Barker D."/>
            <person name="Saunders D."/>
            <person name="Wallis J."/>
            <person name="Babbage A."/>
            <person name="Hammond S."/>
            <person name="Mashreghi-Mohammadi M."/>
            <person name="Barr L."/>
            <person name="Martin S."/>
            <person name="Wray P."/>
            <person name="Ellington A."/>
            <person name="Matthews N."/>
            <person name="Ellwood M."/>
            <person name="Woodmansey R."/>
            <person name="Clark G."/>
            <person name="Cooper J."/>
            <person name="Cooper J."/>
            <person name="Tromans A."/>
            <person name="Grafham D."/>
            <person name="Skuce C."/>
            <person name="Pandian R."/>
            <person name="Andrews R."/>
            <person name="Harrison E."/>
            <person name="Kimberley A."/>
            <person name="Garnett J."/>
            <person name="Fosker N."/>
            <person name="Hall R."/>
            <person name="Garner P."/>
            <person name="Kelly D."/>
            <person name="Bird C."/>
            <person name="Palmer S."/>
            <person name="Gehring I."/>
            <person name="Berger A."/>
            <person name="Dooley C.M."/>
            <person name="Ersan-Urun Z."/>
            <person name="Eser C."/>
            <person name="Geiger H."/>
            <person name="Geisler M."/>
            <person name="Karotki L."/>
            <person name="Kirn A."/>
            <person name="Konantz J."/>
            <person name="Konantz M."/>
            <person name="Oberlander M."/>
            <person name="Rudolph-Geiger S."/>
            <person name="Teucke M."/>
            <person name="Lanz C."/>
            <person name="Raddatz G."/>
            <person name="Osoegawa K."/>
            <person name="Zhu B."/>
            <person name="Rapp A."/>
            <person name="Widaa S."/>
            <person name="Langford C."/>
            <person name="Yang F."/>
            <person name="Schuster S.C."/>
            <person name="Carter N.P."/>
            <person name="Harrow J."/>
            <person name="Ning Z."/>
            <person name="Herrero J."/>
            <person name="Searle S.M."/>
            <person name="Enright A."/>
            <person name="Geisler R."/>
            <person name="Plasterk R.H."/>
            <person name="Lee C."/>
            <person name="Westerfield M."/>
            <person name="de Jong P.J."/>
            <person name="Zon L.I."/>
            <person name="Postlethwait J.H."/>
            <person name="Nusslein-Volhard C."/>
            <person name="Hubbard T.J."/>
            <person name="Roest Crollius H."/>
            <person name="Rogers J."/>
            <person name="Stemple D.L."/>
        </authorList>
    </citation>
    <scope>NUCLEOTIDE SEQUENCE [LARGE SCALE GENOMIC DNA]</scope>
</reference>
<dbReference type="OrthoDB" id="10005859at2759"/>
<evidence type="ECO:0000313" key="5">
    <source>
        <dbReference type="RefSeq" id="NP_001096042.2"/>
    </source>
</evidence>
<dbReference type="AGR" id="ZFIN:ZDB-GENE-130723-1"/>
<feature type="compositionally biased region" description="Basic and acidic residues" evidence="2">
    <location>
        <begin position="66"/>
        <end position="79"/>
    </location>
</feature>
<dbReference type="RefSeq" id="NP_001096042.2">
    <property type="nucleotide sequence ID" value="NM_001102572.2"/>
</dbReference>
<reference evidence="5" key="4">
    <citation type="submission" date="2025-04" db="UniProtKB">
        <authorList>
            <consortium name="RefSeq"/>
        </authorList>
    </citation>
    <scope>IDENTIFICATION</scope>
</reference>
<feature type="compositionally biased region" description="Polar residues" evidence="2">
    <location>
        <begin position="355"/>
        <end position="367"/>
    </location>
</feature>
<feature type="region of interest" description="Disordered" evidence="2">
    <location>
        <begin position="297"/>
        <end position="320"/>
    </location>
</feature>
<protein>
    <submittedName>
        <fullName evidence="5">Coiled-coil domain-containing protein 83</fullName>
    </submittedName>
    <submittedName>
        <fullName evidence="3">Ts1</fullName>
    </submittedName>
</protein>
<feature type="region of interest" description="Disordered" evidence="2">
    <location>
        <begin position="44"/>
        <end position="79"/>
    </location>
</feature>
<dbReference type="ZFIN" id="ZDB-GENE-130723-1">
    <property type="gene designation" value="ccdc83"/>
</dbReference>
<organism evidence="3">
    <name type="scientific">Danio rerio</name>
    <name type="common">Zebrafish</name>
    <name type="synonym">Brachydanio rerio</name>
    <dbReference type="NCBI Taxonomy" id="7955"/>
    <lineage>
        <taxon>Eukaryota</taxon>
        <taxon>Metazoa</taxon>
        <taxon>Chordata</taxon>
        <taxon>Craniata</taxon>
        <taxon>Vertebrata</taxon>
        <taxon>Euteleostomi</taxon>
        <taxon>Actinopterygii</taxon>
        <taxon>Neopterygii</taxon>
        <taxon>Teleostei</taxon>
        <taxon>Ostariophysi</taxon>
        <taxon>Cypriniformes</taxon>
        <taxon>Danionidae</taxon>
        <taxon>Danioninae</taxon>
        <taxon>Danio</taxon>
    </lineage>
</organism>
<dbReference type="PANTHER" id="PTHR21468">
    <property type="entry name" value="HSD9"/>
    <property type="match status" value="1"/>
</dbReference>
<dbReference type="PANTHER" id="PTHR21468:SF1">
    <property type="entry name" value="COILED-COIL DOMAIN-CONTAINING PROTEIN 83"/>
    <property type="match status" value="1"/>
</dbReference>
<feature type="coiled-coil region" evidence="1">
    <location>
        <begin position="170"/>
        <end position="197"/>
    </location>
</feature>
<dbReference type="GeneID" id="100004068"/>
<accession>A6YIE4</accession>
<evidence type="ECO:0000313" key="4">
    <source>
        <dbReference type="Proteomes" id="UP000000437"/>
    </source>
</evidence>
<keyword evidence="4" id="KW-1185">Reference proteome</keyword>
<feature type="compositionally biased region" description="Low complexity" evidence="2">
    <location>
        <begin position="304"/>
        <end position="317"/>
    </location>
</feature>
<evidence type="ECO:0000256" key="2">
    <source>
        <dbReference type="SAM" id="MobiDB-lite"/>
    </source>
</evidence>
<dbReference type="CTD" id="220047"/>
<dbReference type="PhylomeDB" id="A6YIE4"/>
<gene>
    <name evidence="5 6" type="primary">ccdc83</name>
    <name evidence="5" type="synonym">ts1</name>
</gene>